<reference evidence="1 2" key="1">
    <citation type="submission" date="2018-04" db="EMBL/GenBank/DDBJ databases">
        <authorList>
            <person name="Go L.Y."/>
            <person name="Mitchell J.A."/>
        </authorList>
    </citation>
    <scope>NUCLEOTIDE SEQUENCE [LARGE SCALE GENOMIC DNA]</scope>
</reference>
<dbReference type="Proteomes" id="UP000251795">
    <property type="component" value="Segment"/>
</dbReference>
<accession>A0A2Z4QDR8</accession>
<evidence type="ECO:0000313" key="2">
    <source>
        <dbReference type="Proteomes" id="UP000251795"/>
    </source>
</evidence>
<sequence length="1511" mass="167451">MKSNTLAFNIDFIEGNPAWAELFGILDAHNDEENLAVIQQLLDIRRITANTNDELAEAAIRQLGINITRDLMQYRLPSLKRVIDCLPDWQQVSGTTQWPKFVGMLLGGQFDSTRLYTADYQTFVPTPLGVLIQDGGQWYKTTKVNLEVDAHLIDGGIDLTITKDAEKDVVNALQEVGMTQQEAEDWFNNHIGFEPVNNDIEQFTARSAMFQRRIADLFYQWAPIEEVLEGVYATINLGAKLYLGAHVVVEPVRRFNVGRPLQSSVAFIQPEFIRGGEWTTFGAVVKYSDNTEETVEVWVEDSDWIAERDGNAVRFNEPLAISVIHLTLTYNNTSQPLESRIYPMGIEPDPDELTIECPTLFGNASAKVRVYGKYLATGATKELTDSGMIALTSTLGTFNGTTLILPSVDADTSIDINVKYQGQFDMSQTKEFDVNRSVKDLVPTQLRIIVDDEIPQGEDFELRYAVTYNDGTSKLGVAQARTTSEHTEIVENVLMSKVMRQDYMTSVYAAFGEGVPVEAVKQVTLKAPEINLATIDLVVPETVVEREIIRPRAMALYVLASATAAQIAARDPAIVVAYTEVFGIWFSSQDTATNVIALPRVDQQTGEFEAPLVSGDAVPYALNFSYIDGSTAVTFNRIIMVNDTIMIPKSVDLRSSPTISSGSSLMLPVMCLWNNGLSYAAAGSVTVEYIPSDSAKEEARQRTIRLQQQAVEQGQDPSQFDPDHPDYARWVTLNVSFSSIDVFDPVMKRSVKEYVLYYQGDLHGSARINMTYEFEGTKLTNYRDLQLIPTRSLVDSITIECPDTMYEKSRTFVRLLATYVDGSQEYVTAAEWTGNWPDKDTDEYQFLQFSPARYSGMSIVEIIEGRTPSDYKDFRAMDVSKLPMFNAIGSLADLDKAYYDGAILQTGKILYDYDTYTQVIASFFRVSNKIDMIVSPAPKQSVNNIVNSRIEGATQISAGVLSESYTLVNTYKTGGVMRTLDGSYAEETPKTFDLEVDSEWAVVQNYYTQDGPNNTQVLMPTTDIVAEIDAEGSLTPSQNTNGAVLIRARYTCDQYQIEKTLLVFLVQANTYLRQIGIVGPDIVWDVSDRNPTIGYENGRWYVPYSLRVIIDPDDEFLSTDALWSIGDETNVDGVSIDPLNGHLFIGQSQLSDGQIGLRAVFTKQNPLSLADETITGTRTIQLQTQNTILNGYIENPAGNINPNTDYRFIAYYERRSGAGGSSSIPDANSVKFKWNVIQSVSGFTLGQDGTFRFPASKDPQTVKVECIITEQRTEISLVQEITCPGTGFPQDLTVGGYTNVRDDSSMQMNALLGRTGTFVKEDVSAKCLWQITNSKGDVVDVQGISINASTGRLTIGLLLNDTEFGVKALYTEGSQRLQQTHFMKAMSSYPRFGIAPFGITGVSIAMAQLTTRLRSNNGGQFVLSTKTDEYGYFVVRQSYGQAVFAAAADGTGAVNKGWLGFDGAQWPVTGDNGKKGPIVGKIVYDNLTENVLIYRTNARAFGTAVITVRYQ</sequence>
<name>A0A2Z4QDR8_9CAUD</name>
<protein>
    <submittedName>
        <fullName evidence="1">Uncharacterized protein</fullName>
    </submittedName>
</protein>
<keyword evidence="2" id="KW-1185">Reference proteome</keyword>
<organism evidence="1 2">
    <name type="scientific">Erwinia phage vB_EamM_Alexandra</name>
    <dbReference type="NCBI Taxonomy" id="2201424"/>
    <lineage>
        <taxon>Viruses</taxon>
        <taxon>Duplodnaviria</taxon>
        <taxon>Heunggongvirae</taxon>
        <taxon>Uroviricota</taxon>
        <taxon>Caudoviricetes</taxon>
        <taxon>Alexandravirus</taxon>
        <taxon>Alexandravirus alexandra</taxon>
    </lineage>
</organism>
<proteinExistence type="predicted"/>
<gene>
    <name evidence="1" type="ORF">Alexandra_116</name>
</gene>
<dbReference type="EMBL" id="MH248138">
    <property type="protein sequence ID" value="AWY08388.1"/>
    <property type="molecule type" value="Genomic_DNA"/>
</dbReference>
<evidence type="ECO:0000313" key="1">
    <source>
        <dbReference type="EMBL" id="AWY08388.1"/>
    </source>
</evidence>